<dbReference type="EMBL" id="CP013189">
    <property type="protein sequence ID" value="ALO47526.1"/>
    <property type="molecule type" value="Genomic_DNA"/>
</dbReference>
<proteinExistence type="inferred from homology"/>
<dbReference type="SMART" id="SM01152">
    <property type="entry name" value="DUF167"/>
    <property type="match status" value="1"/>
</dbReference>
<dbReference type="Gene3D" id="3.30.1200.10">
    <property type="entry name" value="YggU-like"/>
    <property type="match status" value="1"/>
</dbReference>
<dbReference type="PANTHER" id="PTHR13420">
    <property type="entry name" value="UPF0235 PROTEIN C15ORF40"/>
    <property type="match status" value="1"/>
</dbReference>
<dbReference type="KEGG" id="pspi:PS2015_2898"/>
<organism evidence="3 4">
    <name type="scientific">Pseudohongiella spirulinae</name>
    <dbReference type="NCBI Taxonomy" id="1249552"/>
    <lineage>
        <taxon>Bacteria</taxon>
        <taxon>Pseudomonadati</taxon>
        <taxon>Pseudomonadota</taxon>
        <taxon>Gammaproteobacteria</taxon>
        <taxon>Pseudomonadales</taxon>
        <taxon>Pseudohongiellaceae</taxon>
        <taxon>Pseudohongiella</taxon>
    </lineage>
</organism>
<dbReference type="SUPFAM" id="SSF69786">
    <property type="entry name" value="YggU-like"/>
    <property type="match status" value="1"/>
</dbReference>
<dbReference type="NCBIfam" id="TIGR00251">
    <property type="entry name" value="DUF167 family protein"/>
    <property type="match status" value="1"/>
</dbReference>
<evidence type="ECO:0000256" key="2">
    <source>
        <dbReference type="HAMAP-Rule" id="MF_00634"/>
    </source>
</evidence>
<dbReference type="STRING" id="1249552.PS2015_2898"/>
<name>A0A0S2KGR7_9GAMM</name>
<protein>
    <recommendedName>
        <fullName evidence="2">UPF0235 protein PS2015_2898</fullName>
    </recommendedName>
</protein>
<gene>
    <name evidence="3" type="ORF">PS2015_2898</name>
</gene>
<evidence type="ECO:0000313" key="4">
    <source>
        <dbReference type="Proteomes" id="UP000065641"/>
    </source>
</evidence>
<sequence length="92" mass="9929">MSTVVLSLKVIPGASRNQITGWLGEELKVKVATAPEAGKANRAVEKLLATYLKLPQAAVVIVAGHANQHKRVQIQGATFDDIVRKLPLKPHQ</sequence>
<dbReference type="OrthoDB" id="9800587at2"/>
<dbReference type="AlphaFoldDB" id="A0A0S2KGR7"/>
<accession>A0A0S2KGR7</accession>
<evidence type="ECO:0000313" key="3">
    <source>
        <dbReference type="EMBL" id="ALO47526.1"/>
    </source>
</evidence>
<dbReference type="InterPro" id="IPR003746">
    <property type="entry name" value="DUF167"/>
</dbReference>
<dbReference type="GO" id="GO:0005737">
    <property type="term" value="C:cytoplasm"/>
    <property type="evidence" value="ECO:0007669"/>
    <property type="project" value="TreeGrafter"/>
</dbReference>
<dbReference type="PANTHER" id="PTHR13420:SF7">
    <property type="entry name" value="UPF0235 PROTEIN C15ORF40"/>
    <property type="match status" value="1"/>
</dbReference>
<dbReference type="Proteomes" id="UP000065641">
    <property type="component" value="Chromosome"/>
</dbReference>
<reference evidence="3 4" key="1">
    <citation type="submission" date="2015-11" db="EMBL/GenBank/DDBJ databases">
        <authorList>
            <person name="Zhang Y."/>
            <person name="Guo Z."/>
        </authorList>
    </citation>
    <scope>NUCLEOTIDE SEQUENCE [LARGE SCALE GENOMIC DNA]</scope>
    <source>
        <strain evidence="3 4">KCTC 32221</strain>
    </source>
</reference>
<comment type="similarity">
    <text evidence="1 2">Belongs to the UPF0235 family.</text>
</comment>
<dbReference type="RefSeq" id="WP_058022909.1">
    <property type="nucleotide sequence ID" value="NZ_CP013189.1"/>
</dbReference>
<dbReference type="InterPro" id="IPR036591">
    <property type="entry name" value="YggU-like_sf"/>
</dbReference>
<evidence type="ECO:0000256" key="1">
    <source>
        <dbReference type="ARBA" id="ARBA00010364"/>
    </source>
</evidence>
<dbReference type="Pfam" id="PF02594">
    <property type="entry name" value="DUF167"/>
    <property type="match status" value="1"/>
</dbReference>
<dbReference type="HAMAP" id="MF_00634">
    <property type="entry name" value="UPF0235"/>
    <property type="match status" value="1"/>
</dbReference>
<keyword evidence="4" id="KW-1185">Reference proteome</keyword>